<evidence type="ECO:0008006" key="4">
    <source>
        <dbReference type="Google" id="ProtNLM"/>
    </source>
</evidence>
<dbReference type="OrthoDB" id="2197654at2759"/>
<accession>A0A059EY45</accession>
<dbReference type="HOGENOM" id="CLU_039308_0_0_1"/>
<protein>
    <recommendedName>
        <fullName evidence="4">Lipoprotein</fullName>
    </recommendedName>
</protein>
<sequence length="534" mass="63739">MKKLLISIMLSTLLFSNIIRGCFYLPKEENTCKVKNVTSETPCIKQMDKLIVKFHKAFISFSKKAKKIPLNDDSNSEVKEFFENLIHKNFFNGENFPIEYNSELKDFSRLLSLPMIPTTIKNIGCTIFNNIKLSNYFEIFVEEGFFGFFDAVDEFNETICRNLLDNVDYIHEKLLDSKTKGIKVWDQYSFNKISELRESYKSYLNAMHQFNEACEGFKIYSDSLQKQWFKLSSSQKYCLIYFPKHLNSGISETKIILKEYKKRRSLFKNKYKKLVLFAEENTNVLASITISNKELNDLLEFLYDYEILIASSKIYDEFFEAIQKYPKPQYSAQNSKTLSNLKKYQESFLYSKNTFKEDRKLQNFRDLVWKVVLLKSNSKPNILKSFFKQKWVELDESGKKSIYFLIKMLCIHYNPSPIRLKEYFDELMNNNTSVKQKLFSRYRFYFYFFYFKFVIYDYYAEYTAIGSMYFELQKQVKLHQQGSLSKNKKKLSSLTEGIKSMPNYYKITSSSDYYKVIKNSWEKEFKKFYDNLIN</sequence>
<evidence type="ECO:0000313" key="2">
    <source>
        <dbReference type="EMBL" id="KCZ79621.1"/>
    </source>
</evidence>
<reference evidence="2 3" key="2">
    <citation type="submission" date="2014-03" db="EMBL/GenBank/DDBJ databases">
        <title>The Genome Sequence of Anncaliia algerae insect isolate PRA339.</title>
        <authorList>
            <consortium name="The Broad Institute Genome Sequencing Platform"/>
            <consortium name="The Broad Institute Genome Sequencing Center for Infectious Disease"/>
            <person name="Cuomo C."/>
            <person name="Becnel J."/>
            <person name="Sanscrainte N."/>
            <person name="Walker B."/>
            <person name="Young S.K."/>
            <person name="Zeng Q."/>
            <person name="Gargeya S."/>
            <person name="Fitzgerald M."/>
            <person name="Haas B."/>
            <person name="Abouelleil A."/>
            <person name="Alvarado L."/>
            <person name="Arachchi H.M."/>
            <person name="Berlin A.M."/>
            <person name="Chapman S.B."/>
            <person name="Dewar J."/>
            <person name="Goldberg J."/>
            <person name="Griggs A."/>
            <person name="Gujja S."/>
            <person name="Hansen M."/>
            <person name="Howarth C."/>
            <person name="Imamovic A."/>
            <person name="Larimer J."/>
            <person name="McCowan C."/>
            <person name="Murphy C."/>
            <person name="Neiman D."/>
            <person name="Pearson M."/>
            <person name="Priest M."/>
            <person name="Roberts A."/>
            <person name="Saif S."/>
            <person name="Shea T."/>
            <person name="Sisk P."/>
            <person name="Sykes S."/>
            <person name="Wortman J."/>
            <person name="Nusbaum C."/>
            <person name="Birren B."/>
        </authorList>
    </citation>
    <scope>NUCLEOTIDE SEQUENCE [LARGE SCALE GENOMIC DNA]</scope>
    <source>
        <strain evidence="2 3">PRA339</strain>
    </source>
</reference>
<evidence type="ECO:0000256" key="1">
    <source>
        <dbReference type="SAM" id="SignalP"/>
    </source>
</evidence>
<dbReference type="EMBL" id="KK365247">
    <property type="protein sequence ID" value="KCZ79621.1"/>
    <property type="molecule type" value="Genomic_DNA"/>
</dbReference>
<keyword evidence="3" id="KW-1185">Reference proteome</keyword>
<organism evidence="2 3">
    <name type="scientific">Anncaliia algerae PRA339</name>
    <dbReference type="NCBI Taxonomy" id="1288291"/>
    <lineage>
        <taxon>Eukaryota</taxon>
        <taxon>Fungi</taxon>
        <taxon>Fungi incertae sedis</taxon>
        <taxon>Microsporidia</taxon>
        <taxon>Tubulinosematoidea</taxon>
        <taxon>Tubulinosematidae</taxon>
        <taxon>Anncaliia</taxon>
    </lineage>
</organism>
<dbReference type="Proteomes" id="UP000030655">
    <property type="component" value="Unassembled WGS sequence"/>
</dbReference>
<feature type="chain" id="PRO_5001577610" description="Lipoprotein" evidence="1">
    <location>
        <begin position="22"/>
        <end position="534"/>
    </location>
</feature>
<feature type="signal peptide" evidence="1">
    <location>
        <begin position="1"/>
        <end position="21"/>
    </location>
</feature>
<gene>
    <name evidence="2" type="ORF">H312_02994</name>
</gene>
<dbReference type="VEuPathDB" id="MicrosporidiaDB:H312_02994"/>
<keyword evidence="1" id="KW-0732">Signal</keyword>
<evidence type="ECO:0000313" key="3">
    <source>
        <dbReference type="Proteomes" id="UP000030655"/>
    </source>
</evidence>
<dbReference type="AlphaFoldDB" id="A0A059EY45"/>
<proteinExistence type="predicted"/>
<name>A0A059EY45_9MICR</name>
<reference evidence="3" key="1">
    <citation type="submission" date="2013-02" db="EMBL/GenBank/DDBJ databases">
        <authorList>
            <consortium name="The Broad Institute Genome Sequencing Platform"/>
            <person name="Cuomo C."/>
            <person name="Becnel J."/>
            <person name="Sanscrainte N."/>
            <person name="Walker B."/>
            <person name="Young S.K."/>
            <person name="Zeng Q."/>
            <person name="Gargeya S."/>
            <person name="Fitzgerald M."/>
            <person name="Haas B."/>
            <person name="Abouelleil A."/>
            <person name="Alvarado L."/>
            <person name="Arachchi H.M."/>
            <person name="Berlin A.M."/>
            <person name="Chapman S.B."/>
            <person name="Dewar J."/>
            <person name="Goldberg J."/>
            <person name="Griggs A."/>
            <person name="Gujja S."/>
            <person name="Hansen M."/>
            <person name="Howarth C."/>
            <person name="Imamovic A."/>
            <person name="Larimer J."/>
            <person name="McCowan C."/>
            <person name="Murphy C."/>
            <person name="Neiman D."/>
            <person name="Pearson M."/>
            <person name="Priest M."/>
            <person name="Roberts A."/>
            <person name="Saif S."/>
            <person name="Shea T."/>
            <person name="Sisk P."/>
            <person name="Sykes S."/>
            <person name="Wortman J."/>
            <person name="Nusbaum C."/>
            <person name="Birren B."/>
        </authorList>
    </citation>
    <scope>NUCLEOTIDE SEQUENCE [LARGE SCALE GENOMIC DNA]</scope>
    <source>
        <strain evidence="3">PRA339</strain>
    </source>
</reference>